<proteinExistence type="predicted"/>
<dbReference type="Proteomes" id="UP001303473">
    <property type="component" value="Unassembled WGS sequence"/>
</dbReference>
<gene>
    <name evidence="1" type="ORF">QBC46DRAFT_110223</name>
</gene>
<sequence length="283" mass="32256">MFVNQPNMQSQEELSALFARNLTLNPVVQQHLAPAPAPEPQQEEKKIVYISQHYNHSAHLVASQPQSPRPASEPPQLEHSAVERVLRNYGVDPSGLSAAQLQLFKTVDTPQQLKLMELWRVCPPTNSNNNPTLAWNSTTVQQEEVLAKLRYDDNQRQQQQQQQETIMSLDGTPLTPIQAGDGRWVTTMVSSHYMEPYMASGYEEMARREYEESARRALAEAHAMEQSKEIYSLGSMPTPGYNPAHADPVYNRNTMADVEWRRQEAMADQYGRMMAMRGDQEMR</sequence>
<comment type="caution">
    <text evidence="1">The sequence shown here is derived from an EMBL/GenBank/DDBJ whole genome shotgun (WGS) entry which is preliminary data.</text>
</comment>
<keyword evidence="2" id="KW-1185">Reference proteome</keyword>
<protein>
    <submittedName>
        <fullName evidence="1">Uncharacterized protein</fullName>
    </submittedName>
</protein>
<name>A0AAN6N8I9_9PEZI</name>
<dbReference type="AlphaFoldDB" id="A0AAN6N8I9"/>
<organism evidence="1 2">
    <name type="scientific">Diplogelasinospora grovesii</name>
    <dbReference type="NCBI Taxonomy" id="303347"/>
    <lineage>
        <taxon>Eukaryota</taxon>
        <taxon>Fungi</taxon>
        <taxon>Dikarya</taxon>
        <taxon>Ascomycota</taxon>
        <taxon>Pezizomycotina</taxon>
        <taxon>Sordariomycetes</taxon>
        <taxon>Sordariomycetidae</taxon>
        <taxon>Sordariales</taxon>
        <taxon>Diplogelasinosporaceae</taxon>
        <taxon>Diplogelasinospora</taxon>
    </lineage>
</organism>
<evidence type="ECO:0000313" key="1">
    <source>
        <dbReference type="EMBL" id="KAK3941110.1"/>
    </source>
</evidence>
<dbReference type="EMBL" id="MU853787">
    <property type="protein sequence ID" value="KAK3941110.1"/>
    <property type="molecule type" value="Genomic_DNA"/>
</dbReference>
<reference evidence="2" key="1">
    <citation type="journal article" date="2023" name="Mol. Phylogenet. Evol.">
        <title>Genome-scale phylogeny and comparative genomics of the fungal order Sordariales.</title>
        <authorList>
            <person name="Hensen N."/>
            <person name="Bonometti L."/>
            <person name="Westerberg I."/>
            <person name="Brannstrom I.O."/>
            <person name="Guillou S."/>
            <person name="Cros-Aarteil S."/>
            <person name="Calhoun S."/>
            <person name="Haridas S."/>
            <person name="Kuo A."/>
            <person name="Mondo S."/>
            <person name="Pangilinan J."/>
            <person name="Riley R."/>
            <person name="LaButti K."/>
            <person name="Andreopoulos B."/>
            <person name="Lipzen A."/>
            <person name="Chen C."/>
            <person name="Yan M."/>
            <person name="Daum C."/>
            <person name="Ng V."/>
            <person name="Clum A."/>
            <person name="Steindorff A."/>
            <person name="Ohm R.A."/>
            <person name="Martin F."/>
            <person name="Silar P."/>
            <person name="Natvig D.O."/>
            <person name="Lalanne C."/>
            <person name="Gautier V."/>
            <person name="Ament-Velasquez S.L."/>
            <person name="Kruys A."/>
            <person name="Hutchinson M.I."/>
            <person name="Powell A.J."/>
            <person name="Barry K."/>
            <person name="Miller A.N."/>
            <person name="Grigoriev I.V."/>
            <person name="Debuchy R."/>
            <person name="Gladieux P."/>
            <person name="Hiltunen Thoren M."/>
            <person name="Johannesson H."/>
        </authorList>
    </citation>
    <scope>NUCLEOTIDE SEQUENCE [LARGE SCALE GENOMIC DNA]</scope>
    <source>
        <strain evidence="2">CBS 340.73</strain>
    </source>
</reference>
<accession>A0AAN6N8I9</accession>
<evidence type="ECO:0000313" key="2">
    <source>
        <dbReference type="Proteomes" id="UP001303473"/>
    </source>
</evidence>